<accession>A0ABW5BIX0</accession>
<gene>
    <name evidence="1" type="ORF">ACFSKO_10655</name>
</gene>
<name>A0ABW5BIX0_9PROT</name>
<sequence length="182" mass="20155">MPLQIALLRAINVGGRNKMPMAELKSLCLELGLSQPQTYLQTGNLLFEADWDEALKVKFLEGLEAQFGFCPTVVFDHAGLLGQTITDNPFGEISQNAPNHLLVYFLDRVPTAGNIESLQAGIMIMGGEKIVLVEDRLYVSYHPNGIGRSKLTVGVIEKYLGVEATGRNWNTILKLQELIQNR</sequence>
<dbReference type="EMBL" id="JBHUII010000004">
    <property type="protein sequence ID" value="MFD2206077.1"/>
    <property type="molecule type" value="Genomic_DNA"/>
</dbReference>
<dbReference type="Gene3D" id="3.30.70.1280">
    <property type="entry name" value="SP0830-like domains"/>
    <property type="match status" value="1"/>
</dbReference>
<keyword evidence="2" id="KW-1185">Reference proteome</keyword>
<dbReference type="InterPro" id="IPR012545">
    <property type="entry name" value="DUF1697"/>
</dbReference>
<proteinExistence type="predicted"/>
<dbReference type="SUPFAM" id="SSF160379">
    <property type="entry name" value="SP0830-like"/>
    <property type="match status" value="1"/>
</dbReference>
<dbReference type="Proteomes" id="UP001597294">
    <property type="component" value="Unassembled WGS sequence"/>
</dbReference>
<reference evidence="2" key="1">
    <citation type="journal article" date="2019" name="Int. J. Syst. Evol. Microbiol.">
        <title>The Global Catalogue of Microorganisms (GCM) 10K type strain sequencing project: providing services to taxonomists for standard genome sequencing and annotation.</title>
        <authorList>
            <consortium name="The Broad Institute Genomics Platform"/>
            <consortium name="The Broad Institute Genome Sequencing Center for Infectious Disease"/>
            <person name="Wu L."/>
            <person name="Ma J."/>
        </authorList>
    </citation>
    <scope>NUCLEOTIDE SEQUENCE [LARGE SCALE GENOMIC DNA]</scope>
    <source>
        <strain evidence="2">CGMCC 4.7192</strain>
    </source>
</reference>
<dbReference type="RefSeq" id="WP_380251305.1">
    <property type="nucleotide sequence ID" value="NZ_JBHUII010000004.1"/>
</dbReference>
<dbReference type="PANTHER" id="PTHR36439:SF1">
    <property type="entry name" value="DUF1697 DOMAIN-CONTAINING PROTEIN"/>
    <property type="match status" value="1"/>
</dbReference>
<dbReference type="Pfam" id="PF08002">
    <property type="entry name" value="DUF1697"/>
    <property type="match status" value="1"/>
</dbReference>
<evidence type="ECO:0000313" key="2">
    <source>
        <dbReference type="Proteomes" id="UP001597294"/>
    </source>
</evidence>
<dbReference type="PANTHER" id="PTHR36439">
    <property type="entry name" value="BLL4334 PROTEIN"/>
    <property type="match status" value="1"/>
</dbReference>
<organism evidence="1 2">
    <name type="scientific">Kiloniella antarctica</name>
    <dbReference type="NCBI Taxonomy" id="1550907"/>
    <lineage>
        <taxon>Bacteria</taxon>
        <taxon>Pseudomonadati</taxon>
        <taxon>Pseudomonadota</taxon>
        <taxon>Alphaproteobacteria</taxon>
        <taxon>Rhodospirillales</taxon>
        <taxon>Kiloniellaceae</taxon>
        <taxon>Kiloniella</taxon>
    </lineage>
</organism>
<dbReference type="PIRSF" id="PIRSF008502">
    <property type="entry name" value="UCP008502"/>
    <property type="match status" value="1"/>
</dbReference>
<protein>
    <submittedName>
        <fullName evidence="1">DUF1697 domain-containing protein</fullName>
    </submittedName>
</protein>
<evidence type="ECO:0000313" key="1">
    <source>
        <dbReference type="EMBL" id="MFD2206077.1"/>
    </source>
</evidence>
<comment type="caution">
    <text evidence="1">The sequence shown here is derived from an EMBL/GenBank/DDBJ whole genome shotgun (WGS) entry which is preliminary data.</text>
</comment>